<dbReference type="GO" id="GO:0034765">
    <property type="term" value="P:regulation of monoatomic ion transmembrane transport"/>
    <property type="evidence" value="ECO:0007669"/>
    <property type="project" value="TreeGrafter"/>
</dbReference>
<evidence type="ECO:0000256" key="2">
    <source>
        <dbReference type="ARBA" id="ARBA00022448"/>
    </source>
</evidence>
<comment type="caution">
    <text evidence="13">The sequence shown here is derived from an EMBL/GenBank/DDBJ whole genome shotgun (WGS) entry which is preliminary data.</text>
</comment>
<evidence type="ECO:0000256" key="6">
    <source>
        <dbReference type="ARBA" id="ARBA00023136"/>
    </source>
</evidence>
<dbReference type="EMBL" id="JH668468">
    <property type="protein sequence ID" value="KAG6454501.1"/>
    <property type="molecule type" value="Genomic_DNA"/>
</dbReference>
<comment type="subcellular location">
    <subcellularLocation>
        <location evidence="1 8">Membrane</location>
        <topology evidence="1 8">Multi-pass membrane protein</topology>
    </subcellularLocation>
</comment>
<evidence type="ECO:0000259" key="11">
    <source>
        <dbReference type="Pfam" id="PF01007"/>
    </source>
</evidence>
<evidence type="ECO:0000256" key="3">
    <source>
        <dbReference type="ARBA" id="ARBA00022692"/>
    </source>
</evidence>
<proteinExistence type="inferred from homology"/>
<evidence type="ECO:0000256" key="10">
    <source>
        <dbReference type="SAM" id="Phobius"/>
    </source>
</evidence>
<feature type="region of interest" description="Disordered" evidence="9">
    <location>
        <begin position="500"/>
        <end position="537"/>
    </location>
</feature>
<evidence type="ECO:0000256" key="7">
    <source>
        <dbReference type="ARBA" id="ARBA00034430"/>
    </source>
</evidence>
<dbReference type="FunFam" id="2.60.40.1400:FF:000001">
    <property type="entry name" value="G protein-activated inward rectifier potassium channel 2"/>
    <property type="match status" value="1"/>
</dbReference>
<keyword evidence="2 8" id="KW-0813">Transport</keyword>
<keyword evidence="8" id="KW-0851">Voltage-gated channel</keyword>
<sequence>MNEPDCSYEMHVRNDDDSDGKTKLSAGKIFYRPGVIEEETDETSVFDSSVIESPMLYSASGFLKAPKIHTSTSLHRIPTYSSSIGQSTVYRQDTCRSRSHRHGVTRRTRRRAILKNGECNILKSRISQRRLKFLQDMFTTLVDAQWRWTLLVFTLSFILSWLGFALIWWLIAFTHGDLEPEHLPGNQEANNWKPCVFNIFDFTSCFLFSIETQHTIGYGSRTTTEECPEAIFIMCLQSIVGVMIQAFMVGIVFAKMTRPKHRTQTLLFSKYAVVCQRDGELCLMFRVGDLRKSHIIGASVRAQLIRSRRTKEGEVLSHYQTELELNADGCDSNLFFIWPITMVHRINRESPFYGVSAADVLQERFEIVVILEGTIESTGQTTQARSSYTTSEIMWGHRFVPLVMYNRERQGYEVDYSKFDETTQVDTPLCSAKELDEFYGSQADRRSIGYIGVGSPLSGDVIYRTSLNSQGEPSSPILNISDRLVADAIRRASLTNRPAAVKYPPDYFDGPPEQSSSSSEDEKQKKKKDSKRNIDKV</sequence>
<feature type="domain" description="Inward rectifier potassium channel C-terminal" evidence="12">
    <location>
        <begin position="266"/>
        <end position="437"/>
    </location>
</feature>
<dbReference type="GO" id="GO:0034702">
    <property type="term" value="C:monoatomic ion channel complex"/>
    <property type="evidence" value="ECO:0007669"/>
    <property type="project" value="UniProtKB-KW"/>
</dbReference>
<dbReference type="Pfam" id="PF01007">
    <property type="entry name" value="IRK"/>
    <property type="match status" value="1"/>
</dbReference>
<protein>
    <recommendedName>
        <fullName evidence="15">G protein-activated inward rectifier potassium channel 3-like</fullName>
    </recommendedName>
</protein>
<dbReference type="AlphaFoldDB" id="A0A921ZAV1"/>
<evidence type="ECO:0000256" key="1">
    <source>
        <dbReference type="ARBA" id="ARBA00004141"/>
    </source>
</evidence>
<keyword evidence="6 10" id="KW-0472">Membrane</keyword>
<accession>A0A921ZAV1</accession>
<feature type="domain" description="Potassium channel inwardly rectifying transmembrane" evidence="11">
    <location>
        <begin position="114"/>
        <end position="259"/>
    </location>
</feature>
<evidence type="ECO:0000256" key="5">
    <source>
        <dbReference type="ARBA" id="ARBA00023065"/>
    </source>
</evidence>
<evidence type="ECO:0000313" key="13">
    <source>
        <dbReference type="EMBL" id="KAG6454501.1"/>
    </source>
</evidence>
<keyword evidence="14" id="KW-1185">Reference proteome</keyword>
<dbReference type="GO" id="GO:0005242">
    <property type="term" value="F:inward rectifier potassium channel activity"/>
    <property type="evidence" value="ECO:0007669"/>
    <property type="project" value="InterPro"/>
</dbReference>
<keyword evidence="4 10" id="KW-1133">Transmembrane helix</keyword>
<comment type="similarity">
    <text evidence="8">Belongs to the inward rectifier-type potassium channel (TC 1.A.2.1) family.</text>
</comment>
<dbReference type="InterPro" id="IPR016449">
    <property type="entry name" value="K_chnl_inward-rec_Kir"/>
</dbReference>
<dbReference type="InterPro" id="IPR041647">
    <property type="entry name" value="IRK_C"/>
</dbReference>
<keyword evidence="8" id="KW-0633">Potassium transport</keyword>
<evidence type="ECO:0000256" key="4">
    <source>
        <dbReference type="ARBA" id="ARBA00022989"/>
    </source>
</evidence>
<evidence type="ECO:0000259" key="12">
    <source>
        <dbReference type="Pfam" id="PF17655"/>
    </source>
</evidence>
<keyword evidence="5 8" id="KW-0406">Ion transport</keyword>
<gene>
    <name evidence="13" type="ORF">O3G_MSEX008733</name>
</gene>
<keyword evidence="8" id="KW-0630">Potassium</keyword>
<dbReference type="FunFam" id="1.10.287.70:FF:000078">
    <property type="entry name" value="Putative Inward rectifier potassium channel"/>
    <property type="match status" value="1"/>
</dbReference>
<dbReference type="PANTHER" id="PTHR11767:SF113">
    <property type="entry name" value="INWARDLY RECTIFYING POTASSIUM CHANNEL 2, ISOFORM D"/>
    <property type="match status" value="1"/>
</dbReference>
<evidence type="ECO:0000256" key="8">
    <source>
        <dbReference type="RuleBase" id="RU003822"/>
    </source>
</evidence>
<organism evidence="13 14">
    <name type="scientific">Manduca sexta</name>
    <name type="common">Tobacco hawkmoth</name>
    <name type="synonym">Tobacco hornworm</name>
    <dbReference type="NCBI Taxonomy" id="7130"/>
    <lineage>
        <taxon>Eukaryota</taxon>
        <taxon>Metazoa</taxon>
        <taxon>Ecdysozoa</taxon>
        <taxon>Arthropoda</taxon>
        <taxon>Hexapoda</taxon>
        <taxon>Insecta</taxon>
        <taxon>Pterygota</taxon>
        <taxon>Neoptera</taxon>
        <taxon>Endopterygota</taxon>
        <taxon>Lepidoptera</taxon>
        <taxon>Glossata</taxon>
        <taxon>Ditrysia</taxon>
        <taxon>Bombycoidea</taxon>
        <taxon>Sphingidae</taxon>
        <taxon>Sphinginae</taxon>
        <taxon>Sphingini</taxon>
        <taxon>Manduca</taxon>
    </lineage>
</organism>
<dbReference type="Proteomes" id="UP000791440">
    <property type="component" value="Unassembled WGS sequence"/>
</dbReference>
<feature type="transmembrane region" description="Helical" evidence="10">
    <location>
        <begin position="230"/>
        <end position="254"/>
    </location>
</feature>
<feature type="compositionally biased region" description="Basic and acidic residues" evidence="9">
    <location>
        <begin position="8"/>
        <end position="22"/>
    </location>
</feature>
<dbReference type="Pfam" id="PF17655">
    <property type="entry name" value="IRK_C"/>
    <property type="match status" value="1"/>
</dbReference>
<keyword evidence="8" id="KW-0407">Ion channel</keyword>
<dbReference type="GO" id="GO:0005886">
    <property type="term" value="C:plasma membrane"/>
    <property type="evidence" value="ECO:0007669"/>
    <property type="project" value="TreeGrafter"/>
</dbReference>
<name>A0A921ZAV1_MANSE</name>
<feature type="transmembrane region" description="Helical" evidence="10">
    <location>
        <begin position="148"/>
        <end position="171"/>
    </location>
</feature>
<comment type="catalytic activity">
    <reaction evidence="7">
        <text>K(+)(in) = K(+)(out)</text>
        <dbReference type="Rhea" id="RHEA:29463"/>
        <dbReference type="ChEBI" id="CHEBI:29103"/>
    </reaction>
</comment>
<evidence type="ECO:0008006" key="15">
    <source>
        <dbReference type="Google" id="ProtNLM"/>
    </source>
</evidence>
<dbReference type="GO" id="GO:1990573">
    <property type="term" value="P:potassium ion import across plasma membrane"/>
    <property type="evidence" value="ECO:0007669"/>
    <property type="project" value="TreeGrafter"/>
</dbReference>
<evidence type="ECO:0000256" key="9">
    <source>
        <dbReference type="SAM" id="MobiDB-lite"/>
    </source>
</evidence>
<reference evidence="13" key="1">
    <citation type="journal article" date="2016" name="Insect Biochem. Mol. Biol.">
        <title>Multifaceted biological insights from a draft genome sequence of the tobacco hornworm moth, Manduca sexta.</title>
        <authorList>
            <person name="Kanost M.R."/>
            <person name="Arrese E.L."/>
            <person name="Cao X."/>
            <person name="Chen Y.R."/>
            <person name="Chellapilla S."/>
            <person name="Goldsmith M.R."/>
            <person name="Grosse-Wilde E."/>
            <person name="Heckel D.G."/>
            <person name="Herndon N."/>
            <person name="Jiang H."/>
            <person name="Papanicolaou A."/>
            <person name="Qu J."/>
            <person name="Soulages J.L."/>
            <person name="Vogel H."/>
            <person name="Walters J."/>
            <person name="Waterhouse R.M."/>
            <person name="Ahn S.J."/>
            <person name="Almeida F.C."/>
            <person name="An C."/>
            <person name="Aqrawi P."/>
            <person name="Bretschneider A."/>
            <person name="Bryant W.B."/>
            <person name="Bucks S."/>
            <person name="Chao H."/>
            <person name="Chevignon G."/>
            <person name="Christen J.M."/>
            <person name="Clarke D.F."/>
            <person name="Dittmer N.T."/>
            <person name="Ferguson L.C.F."/>
            <person name="Garavelou S."/>
            <person name="Gordon K.H.J."/>
            <person name="Gunaratna R.T."/>
            <person name="Han Y."/>
            <person name="Hauser F."/>
            <person name="He Y."/>
            <person name="Heidel-Fischer H."/>
            <person name="Hirsh A."/>
            <person name="Hu Y."/>
            <person name="Jiang H."/>
            <person name="Kalra D."/>
            <person name="Klinner C."/>
            <person name="Konig C."/>
            <person name="Kovar C."/>
            <person name="Kroll A.R."/>
            <person name="Kuwar S.S."/>
            <person name="Lee S.L."/>
            <person name="Lehman R."/>
            <person name="Li K."/>
            <person name="Li Z."/>
            <person name="Liang H."/>
            <person name="Lovelace S."/>
            <person name="Lu Z."/>
            <person name="Mansfield J.H."/>
            <person name="McCulloch K.J."/>
            <person name="Mathew T."/>
            <person name="Morton B."/>
            <person name="Muzny D.M."/>
            <person name="Neunemann D."/>
            <person name="Ongeri F."/>
            <person name="Pauchet Y."/>
            <person name="Pu L.L."/>
            <person name="Pyrousis I."/>
            <person name="Rao X.J."/>
            <person name="Redding A."/>
            <person name="Roesel C."/>
            <person name="Sanchez-Gracia A."/>
            <person name="Schaack S."/>
            <person name="Shukla A."/>
            <person name="Tetreau G."/>
            <person name="Wang Y."/>
            <person name="Xiong G.H."/>
            <person name="Traut W."/>
            <person name="Walsh T.K."/>
            <person name="Worley K.C."/>
            <person name="Wu D."/>
            <person name="Wu W."/>
            <person name="Wu Y.Q."/>
            <person name="Zhang X."/>
            <person name="Zou Z."/>
            <person name="Zucker H."/>
            <person name="Briscoe A.D."/>
            <person name="Burmester T."/>
            <person name="Clem R.J."/>
            <person name="Feyereisen R."/>
            <person name="Grimmelikhuijzen C.J.P."/>
            <person name="Hamodrakas S.J."/>
            <person name="Hansson B.S."/>
            <person name="Huguet E."/>
            <person name="Jermiin L.S."/>
            <person name="Lan Q."/>
            <person name="Lehman H.K."/>
            <person name="Lorenzen M."/>
            <person name="Merzendorfer H."/>
            <person name="Michalopoulos I."/>
            <person name="Morton D.B."/>
            <person name="Muthukrishnan S."/>
            <person name="Oakeshott J.G."/>
            <person name="Palmer W."/>
            <person name="Park Y."/>
            <person name="Passarelli A.L."/>
            <person name="Rozas J."/>
            <person name="Schwartz L.M."/>
            <person name="Smith W."/>
            <person name="Southgate A."/>
            <person name="Vilcinskas A."/>
            <person name="Vogt R."/>
            <person name="Wang P."/>
            <person name="Werren J."/>
            <person name="Yu X.Q."/>
            <person name="Zhou J.J."/>
            <person name="Brown S.J."/>
            <person name="Scherer S.E."/>
            <person name="Richards S."/>
            <person name="Blissard G.W."/>
        </authorList>
    </citation>
    <scope>NUCLEOTIDE SEQUENCE</scope>
</reference>
<keyword evidence="3 8" id="KW-0812">Transmembrane</keyword>
<dbReference type="PANTHER" id="PTHR11767">
    <property type="entry name" value="INWARD RECTIFIER POTASSIUM CHANNEL"/>
    <property type="match status" value="1"/>
</dbReference>
<evidence type="ECO:0000313" key="14">
    <source>
        <dbReference type="Proteomes" id="UP000791440"/>
    </source>
</evidence>
<reference evidence="13" key="2">
    <citation type="submission" date="2020-12" db="EMBL/GenBank/DDBJ databases">
        <authorList>
            <person name="Kanost M."/>
        </authorList>
    </citation>
    <scope>NUCLEOTIDE SEQUENCE</scope>
</reference>
<dbReference type="InterPro" id="IPR040445">
    <property type="entry name" value="Kir_TM"/>
</dbReference>
<feature type="region of interest" description="Disordered" evidence="9">
    <location>
        <begin position="1"/>
        <end position="22"/>
    </location>
</feature>